<evidence type="ECO:0000256" key="3">
    <source>
        <dbReference type="ARBA" id="ARBA00023163"/>
    </source>
</evidence>
<evidence type="ECO:0000313" key="5">
    <source>
        <dbReference type="EMBL" id="PJE93980.1"/>
    </source>
</evidence>
<dbReference type="PANTHER" id="PTHR46796:SF2">
    <property type="entry name" value="TRANSCRIPTIONAL REGULATORY PROTEIN"/>
    <property type="match status" value="1"/>
</dbReference>
<evidence type="ECO:0000313" key="6">
    <source>
        <dbReference type="Proteomes" id="UP000230407"/>
    </source>
</evidence>
<dbReference type="GO" id="GO:0043565">
    <property type="term" value="F:sequence-specific DNA binding"/>
    <property type="evidence" value="ECO:0007669"/>
    <property type="project" value="InterPro"/>
</dbReference>
<dbReference type="Proteomes" id="UP000230407">
    <property type="component" value="Unassembled WGS sequence"/>
</dbReference>
<dbReference type="SUPFAM" id="SSF46689">
    <property type="entry name" value="Homeodomain-like"/>
    <property type="match status" value="2"/>
</dbReference>
<dbReference type="PROSITE" id="PS00041">
    <property type="entry name" value="HTH_ARAC_FAMILY_1"/>
    <property type="match status" value="1"/>
</dbReference>
<dbReference type="InterPro" id="IPR018062">
    <property type="entry name" value="HTH_AraC-typ_CS"/>
</dbReference>
<dbReference type="InterPro" id="IPR009057">
    <property type="entry name" value="Homeodomain-like_sf"/>
</dbReference>
<keyword evidence="6" id="KW-1185">Reference proteome</keyword>
<keyword evidence="3" id="KW-0804">Transcription</keyword>
<dbReference type="InterPro" id="IPR018060">
    <property type="entry name" value="HTH_AraC"/>
</dbReference>
<dbReference type="EMBL" id="PGGW01000070">
    <property type="protein sequence ID" value="PJE93980.1"/>
    <property type="molecule type" value="Genomic_DNA"/>
</dbReference>
<comment type="caution">
    <text evidence="5">The sequence shown here is derived from an EMBL/GenBank/DDBJ whole genome shotgun (WGS) entry which is preliminary data.</text>
</comment>
<dbReference type="Pfam" id="PF12833">
    <property type="entry name" value="HTH_18"/>
    <property type="match status" value="1"/>
</dbReference>
<keyword evidence="2" id="KW-0238">DNA-binding</keyword>
<evidence type="ECO:0000259" key="4">
    <source>
        <dbReference type="PROSITE" id="PS01124"/>
    </source>
</evidence>
<keyword evidence="1" id="KW-0805">Transcription regulation</keyword>
<organism evidence="5 6">
    <name type="scientific">Streptomyces carminius</name>
    <dbReference type="NCBI Taxonomy" id="2665496"/>
    <lineage>
        <taxon>Bacteria</taxon>
        <taxon>Bacillati</taxon>
        <taxon>Actinomycetota</taxon>
        <taxon>Actinomycetes</taxon>
        <taxon>Kitasatosporales</taxon>
        <taxon>Streptomycetaceae</taxon>
        <taxon>Streptomyces</taxon>
    </lineage>
</organism>
<dbReference type="PROSITE" id="PS01124">
    <property type="entry name" value="HTH_ARAC_FAMILY_2"/>
    <property type="match status" value="1"/>
</dbReference>
<dbReference type="GO" id="GO:0003700">
    <property type="term" value="F:DNA-binding transcription factor activity"/>
    <property type="evidence" value="ECO:0007669"/>
    <property type="project" value="InterPro"/>
</dbReference>
<dbReference type="Gene3D" id="1.10.10.60">
    <property type="entry name" value="Homeodomain-like"/>
    <property type="match status" value="1"/>
</dbReference>
<proteinExistence type="predicted"/>
<sequence length="206" mass="22749">MTVIEPHEVVSCLDQDKAAADGQAIVQLMFIDADLMPAGTGRPRFHEVTYSDRSLFNGIAALHRGLAHGEDELDLESSLIRLLNVLLTRHADAPGAVSPTLRPRALRQVREILHSQLNSNIKLDDLAAVAGCSKRHLIRSFQQAYGVPPHHYRTLLRMARAKSMLAAGRSVAETAAELGYCDQSQLNRHFRREFGMSAGGYARTVR</sequence>
<dbReference type="AlphaFoldDB" id="A0A2M8LPW8"/>
<reference evidence="5 6" key="1">
    <citation type="submission" date="2017-11" db="EMBL/GenBank/DDBJ databases">
        <title>Streptomyces carmine sp. nov., a novel actinomycete isolated from Sophora alopecuroides in Xinjiang, China.</title>
        <authorList>
            <person name="Wang Y."/>
            <person name="Luo X."/>
            <person name="Wan C."/>
            <person name="Zhang L."/>
        </authorList>
    </citation>
    <scope>NUCLEOTIDE SEQUENCE [LARGE SCALE GENOMIC DNA]</scope>
    <source>
        <strain evidence="5 6">TRM SA0054</strain>
    </source>
</reference>
<accession>A0A2M8LPW8</accession>
<gene>
    <name evidence="5" type="ORF">CUT44_31030</name>
</gene>
<evidence type="ECO:0000256" key="2">
    <source>
        <dbReference type="ARBA" id="ARBA00023125"/>
    </source>
</evidence>
<protein>
    <submittedName>
        <fullName evidence="5">AraC family transcriptional regulator</fullName>
    </submittedName>
</protein>
<dbReference type="InterPro" id="IPR050204">
    <property type="entry name" value="AraC_XylS_family_regulators"/>
</dbReference>
<dbReference type="RefSeq" id="WP_100205339.1">
    <property type="nucleotide sequence ID" value="NZ_PGGW01000070.1"/>
</dbReference>
<feature type="domain" description="HTH araC/xylS-type" evidence="4">
    <location>
        <begin position="107"/>
        <end position="204"/>
    </location>
</feature>
<dbReference type="SMART" id="SM00342">
    <property type="entry name" value="HTH_ARAC"/>
    <property type="match status" value="1"/>
</dbReference>
<evidence type="ECO:0000256" key="1">
    <source>
        <dbReference type="ARBA" id="ARBA00023015"/>
    </source>
</evidence>
<name>A0A2M8LPW8_9ACTN</name>
<dbReference type="PANTHER" id="PTHR46796">
    <property type="entry name" value="HTH-TYPE TRANSCRIPTIONAL ACTIVATOR RHAS-RELATED"/>
    <property type="match status" value="1"/>
</dbReference>